<evidence type="ECO:0000313" key="3">
    <source>
        <dbReference type="Proteomes" id="UP000019141"/>
    </source>
</evidence>
<evidence type="ECO:0000313" key="2">
    <source>
        <dbReference type="EMBL" id="ETW99861.1"/>
    </source>
</evidence>
<dbReference type="SUPFAM" id="SSF52540">
    <property type="entry name" value="P-loop containing nucleoside triphosphate hydrolases"/>
    <property type="match status" value="1"/>
</dbReference>
<comment type="caution">
    <text evidence="2">The sequence shown here is derived from an EMBL/GenBank/DDBJ whole genome shotgun (WGS) entry which is preliminary data.</text>
</comment>
<dbReference type="PROSITE" id="PS50837">
    <property type="entry name" value="NACHT"/>
    <property type="match status" value="1"/>
</dbReference>
<sequence>MPFDLETWKARMPAQLRGWRKRMQKAKAESAYAFLAAATLWPVVQAAREGDWSALTVLGEVVSGAERHVLIERLPQWQDETEAAREIAAIMGGDQGPELRVELDAVLGAVRTLELAQRGLRQTTRAWFAEALRRDGVSLDASQTMQANLRGSGAIAQGTGSLAVGQGGIAITGNVYTGPPIQDPEVALAIYRRVLMESCRHLTLRGLDMAESDVSDAPRRLDLHQIYVDLLTATQVPVRRRGQRRRKRPAGLLEEGAETRPLRALEAVVQERQVVLLGEPGSGKSTFLTYVAFCLAAHGIAPEQQWHEHLPGWPEREAHVVPLTVVLRDFARWLPEAIPADAPRHLWSFLTERLETQNLAFAADPLHDCLERGDAILFLDGLDEILTPKQRGAVRDATVAFIQRYPHCRVVVTCRTLSYQDPAWQLKGVPSHTLAPFHTRQIEQFIAAWYNELARQGSMSSEAVDASAQHLQMIVRRPDLRSMASNPLLLTVIALVHTHRGRLPEARALLYEETVDILLWRWEQIKVSGEELSRLRRLLTDAGRTDVDLKRALWRLAFEAHERGGTDDAAAADIGELEVRKRLAGLHPETSWDWASQVIEVMKQRAGLLMERIPDVYAFPHRTFQEYLAGAYLATQGNFAAQAAQLGAGGAFWREVILLGVGRLVHVNGEIDKPSAVLEELCPVEPLGNEAEARQASLAGEVLLEMGPHRLEEGRRGRSLGERVRQQLVRLLQAGYLSAVERVRAGDTLARLGDLRFRADAWHLPDEPLLGFVEIPAGPFWMGSSERDEEVGDDERPQHEVTLSRYWIARYPVTVAQFQAFVAATGYAWGDQDREQGPPTHPVVWVTWHDALAYCQWLGEVLGADDAAPEPLRTLLRDGGWHVTLPSEVQWEKAARGAADQRRYPWGERFEAERVNSVDAGVGRTSAVGCFPQGASPYGCLDMAGNVWEWARSLRGEAWQKSAFGYPYDAADGREDRQAPDEVLRVLRGGAFVNDSPRVRCAFRGWSYARVADHSLGFRVVLSALP</sequence>
<dbReference type="InterPro" id="IPR007111">
    <property type="entry name" value="NACHT_NTPase"/>
</dbReference>
<name>W4LR49_ENTF1</name>
<dbReference type="HOGENOM" id="CLU_004327_1_0_7"/>
<dbReference type="InterPro" id="IPR051043">
    <property type="entry name" value="Sulfatase_Mod_Factor_Kinase"/>
</dbReference>
<organism evidence="2 3">
    <name type="scientific">Entotheonella factor</name>
    <dbReference type="NCBI Taxonomy" id="1429438"/>
    <lineage>
        <taxon>Bacteria</taxon>
        <taxon>Pseudomonadati</taxon>
        <taxon>Nitrospinota/Tectimicrobiota group</taxon>
        <taxon>Candidatus Tectimicrobiota</taxon>
        <taxon>Candidatus Entotheonellia</taxon>
        <taxon>Candidatus Entotheonellales</taxon>
        <taxon>Candidatus Entotheonellaceae</taxon>
        <taxon>Candidatus Entotheonella</taxon>
    </lineage>
</organism>
<dbReference type="Proteomes" id="UP000019141">
    <property type="component" value="Unassembled WGS sequence"/>
</dbReference>
<dbReference type="Pfam" id="PF03781">
    <property type="entry name" value="FGE-sulfatase"/>
    <property type="match status" value="1"/>
</dbReference>
<dbReference type="InterPro" id="IPR042095">
    <property type="entry name" value="SUMF_sf"/>
</dbReference>
<dbReference type="PANTHER" id="PTHR23150:SF19">
    <property type="entry name" value="FORMYLGLYCINE-GENERATING ENZYME"/>
    <property type="match status" value="1"/>
</dbReference>
<dbReference type="Gene3D" id="3.90.1580.10">
    <property type="entry name" value="paralog of FGE (formylglycine-generating enzyme)"/>
    <property type="match status" value="1"/>
</dbReference>
<protein>
    <recommendedName>
        <fullName evidence="1">NACHT domain-containing protein</fullName>
    </recommendedName>
</protein>
<reference evidence="2 3" key="1">
    <citation type="journal article" date="2014" name="Nature">
        <title>An environmental bacterial taxon with a large and distinct metabolic repertoire.</title>
        <authorList>
            <person name="Wilson M.C."/>
            <person name="Mori T."/>
            <person name="Ruckert C."/>
            <person name="Uria A.R."/>
            <person name="Helf M.J."/>
            <person name="Takada K."/>
            <person name="Gernert C."/>
            <person name="Steffens U.A."/>
            <person name="Heycke N."/>
            <person name="Schmitt S."/>
            <person name="Rinke C."/>
            <person name="Helfrich E.J."/>
            <person name="Brachmann A.O."/>
            <person name="Gurgui C."/>
            <person name="Wakimoto T."/>
            <person name="Kracht M."/>
            <person name="Crusemann M."/>
            <person name="Hentschel U."/>
            <person name="Abe I."/>
            <person name="Matsunaga S."/>
            <person name="Kalinowski J."/>
            <person name="Takeyama H."/>
            <person name="Piel J."/>
        </authorList>
    </citation>
    <scope>NUCLEOTIDE SEQUENCE [LARGE SCALE GENOMIC DNA]</scope>
    <source>
        <strain evidence="3">TSY1</strain>
    </source>
</reference>
<feature type="domain" description="NACHT" evidence="1">
    <location>
        <begin position="272"/>
        <end position="416"/>
    </location>
</feature>
<dbReference type="InterPro" id="IPR027417">
    <property type="entry name" value="P-loop_NTPase"/>
</dbReference>
<dbReference type="PANTHER" id="PTHR23150">
    <property type="entry name" value="SULFATASE MODIFYING FACTOR 1, 2"/>
    <property type="match status" value="1"/>
</dbReference>
<accession>W4LR49</accession>
<dbReference type="InterPro" id="IPR016187">
    <property type="entry name" value="CTDL_fold"/>
</dbReference>
<evidence type="ECO:0000259" key="1">
    <source>
        <dbReference type="PROSITE" id="PS50837"/>
    </source>
</evidence>
<proteinExistence type="predicted"/>
<dbReference type="EMBL" id="AZHW01000397">
    <property type="protein sequence ID" value="ETW99861.1"/>
    <property type="molecule type" value="Genomic_DNA"/>
</dbReference>
<dbReference type="Pfam" id="PF05729">
    <property type="entry name" value="NACHT"/>
    <property type="match status" value="1"/>
</dbReference>
<gene>
    <name evidence="2" type="ORF">ETSY1_13360</name>
</gene>
<dbReference type="InterPro" id="IPR005532">
    <property type="entry name" value="SUMF_dom"/>
</dbReference>
<dbReference type="PATRIC" id="fig|1429438.4.peg.2670"/>
<dbReference type="SUPFAM" id="SSF56436">
    <property type="entry name" value="C-type lectin-like"/>
    <property type="match status" value="1"/>
</dbReference>
<keyword evidence="3" id="KW-1185">Reference proteome</keyword>
<dbReference type="GO" id="GO:0120147">
    <property type="term" value="F:formylglycine-generating oxidase activity"/>
    <property type="evidence" value="ECO:0007669"/>
    <property type="project" value="TreeGrafter"/>
</dbReference>
<dbReference type="AlphaFoldDB" id="W4LR49"/>
<dbReference type="Gene3D" id="3.40.50.300">
    <property type="entry name" value="P-loop containing nucleotide triphosphate hydrolases"/>
    <property type="match status" value="1"/>
</dbReference>